<dbReference type="RefSeq" id="WP_004520610.1">
    <property type="nucleotide sequence ID" value="NZ_ACEO02000010.1"/>
</dbReference>
<reference evidence="2 3" key="1">
    <citation type="submission" date="2010-01" db="EMBL/GenBank/DDBJ databases">
        <authorList>
            <person name="Weinstock G."/>
            <person name="Sodergren E."/>
            <person name="Clifton S."/>
            <person name="Fulton L."/>
            <person name="Fulton B."/>
            <person name="Courtney L."/>
            <person name="Fronick C."/>
            <person name="Harrison M."/>
            <person name="Strong C."/>
            <person name="Farmer C."/>
            <person name="Delahaunty K."/>
            <person name="Markovic C."/>
            <person name="Hall O."/>
            <person name="Minx P."/>
            <person name="Tomlinson C."/>
            <person name="Mitreva M."/>
            <person name="Nelson J."/>
            <person name="Hou S."/>
            <person name="Wollam A."/>
            <person name="Pepin K.H."/>
            <person name="Johnson M."/>
            <person name="Bhonagiri V."/>
            <person name="Nash W.E."/>
            <person name="Warren W."/>
            <person name="Chinwalla A."/>
            <person name="Mardis E.R."/>
            <person name="Wilson R.K."/>
        </authorList>
    </citation>
    <scope>NUCLEOTIDE SEQUENCE [LARGE SCALE GENOMIC DNA]</scope>
    <source>
        <strain evidence="2 3">NJ9703</strain>
    </source>
</reference>
<dbReference type="Proteomes" id="UP000004621">
    <property type="component" value="Unassembled WGS sequence"/>
</dbReference>
<dbReference type="PROSITE" id="PS51257">
    <property type="entry name" value="PROKAR_LIPOPROTEIN"/>
    <property type="match status" value="1"/>
</dbReference>
<evidence type="ECO:0000313" key="2">
    <source>
        <dbReference type="EMBL" id="EFC51567.1"/>
    </source>
</evidence>
<evidence type="ECO:0008006" key="4">
    <source>
        <dbReference type="Google" id="ProtNLM"/>
    </source>
</evidence>
<dbReference type="AlphaFoldDB" id="A0A9W5IPV2"/>
<feature type="chain" id="PRO_5040811880" description="Lipoprotein" evidence="1">
    <location>
        <begin position="19"/>
        <end position="179"/>
    </location>
</feature>
<sequence>MKKTFPLILLSLSLAACGGKSEDTAANDAASGKAPKPTFKVKYIDEQAIAGLDLGTAQDGETKEGKKQRTYPINGIEGGVINLIGKHPTDLEVISGQCMEKNEKGVSAGWSANGVCHTAFAKMVDNIAQDGSKLTDYLISHAALQPYTEGKSGYAAVQNGRYILEIDSEGMFYFRRRHY</sequence>
<accession>A0A9W5IPV2</accession>
<protein>
    <recommendedName>
        <fullName evidence="4">Lipoprotein</fullName>
    </recommendedName>
</protein>
<feature type="signal peptide" evidence="1">
    <location>
        <begin position="1"/>
        <end position="18"/>
    </location>
</feature>
<evidence type="ECO:0000313" key="3">
    <source>
        <dbReference type="Proteomes" id="UP000004621"/>
    </source>
</evidence>
<comment type="caution">
    <text evidence="2">The sequence shown here is derived from an EMBL/GenBank/DDBJ whole genome shotgun (WGS) entry which is preliminary data.</text>
</comment>
<evidence type="ECO:0000256" key="1">
    <source>
        <dbReference type="SAM" id="SignalP"/>
    </source>
</evidence>
<name>A0A9W5IPV2_NEISU</name>
<proteinExistence type="predicted"/>
<organism evidence="2 3">
    <name type="scientific">Neisseria subflava NJ9703</name>
    <dbReference type="NCBI Taxonomy" id="546268"/>
    <lineage>
        <taxon>Bacteria</taxon>
        <taxon>Pseudomonadati</taxon>
        <taxon>Pseudomonadota</taxon>
        <taxon>Betaproteobacteria</taxon>
        <taxon>Neisseriales</taxon>
        <taxon>Neisseriaceae</taxon>
        <taxon>Neisseria</taxon>
    </lineage>
</organism>
<dbReference type="EMBL" id="ACEO02000010">
    <property type="protein sequence ID" value="EFC51567.1"/>
    <property type="molecule type" value="Genomic_DNA"/>
</dbReference>
<gene>
    <name evidence="2" type="ORF">NEISUBOT_05061</name>
</gene>
<keyword evidence="1" id="KW-0732">Signal</keyword>